<feature type="binding site" evidence="14">
    <location>
        <position position="34"/>
    </location>
    <ligand>
        <name>ATP</name>
        <dbReference type="ChEBI" id="CHEBI:30616"/>
    </ligand>
</feature>
<evidence type="ECO:0000259" key="16">
    <source>
        <dbReference type="PROSITE" id="PS50011"/>
    </source>
</evidence>
<feature type="region of interest" description="Disordered" evidence="15">
    <location>
        <begin position="378"/>
        <end position="398"/>
    </location>
</feature>
<dbReference type="Gene3D" id="3.30.200.20">
    <property type="entry name" value="Phosphorylase Kinase, domain 1"/>
    <property type="match status" value="1"/>
</dbReference>
<sequence length="511" mass="59686">MEKYEVLNVIGEGTYGTVVKALHKETGMTVAIKKFKEGDENEHVKKIALREVRMLKLMRHQNIVSLLEFFQRKGRLHLIFEYVDNTILEKIERSPEGLDELTVKRIMFQLLEALKYCHTHNIVHRDVKPENLLISNKGVLKLCDFGFARQLNSKAGNYTDYVSTRWYRAPELLVGDTRYGKEIDIWAVGCLFAELLTGQPLFPGDNDLDTLYKIMKLCGGNLPEKYVTAFQNNPIYQGLDLPLNNLESVIKKKFYFLPDPSISFLKACLVYDQHQRPTCQELLDHPYFDKTFKQTFELELLKILSEELQEKRISNKKHAYSENNTPEPSFLKPIKRDKSPNITPLHAVQIKYDEFVPRIIKQIPSNIRQSKDNERFSSLFPEISTRRDEESPLKKPSMKKLQKLSILKPKDVKHVFEPKKQMPHRSRNPSMVYDNLNPNDSFYRASFVSPTLSHRNRNFSKQEINPSTPGERNSMVFPQRYSFKRQLLNESHSNIKQRPGYISIQSFSRRV</sequence>
<keyword evidence="7 14" id="KW-0067">ATP-binding</keyword>
<dbReference type="Proteomes" id="UP001162131">
    <property type="component" value="Unassembled WGS sequence"/>
</dbReference>
<dbReference type="PANTHER" id="PTHR24056">
    <property type="entry name" value="CELL DIVISION PROTEIN KINASE"/>
    <property type="match status" value="1"/>
</dbReference>
<evidence type="ECO:0000256" key="1">
    <source>
        <dbReference type="ARBA" id="ARBA00006485"/>
    </source>
</evidence>
<keyword evidence="3" id="KW-0723">Serine/threonine-protein kinase</keyword>
<comment type="subunit">
    <text evidence="8">May form a complex composed of at least the catalytic subunit CRK2 and a cyclin.</text>
</comment>
<dbReference type="FunFam" id="1.10.510.10:FF:000624">
    <property type="entry name" value="Mitogen-activated protein kinase"/>
    <property type="match status" value="1"/>
</dbReference>
<evidence type="ECO:0000256" key="9">
    <source>
        <dbReference type="ARBA" id="ARBA00039612"/>
    </source>
</evidence>
<dbReference type="SMART" id="SM00220">
    <property type="entry name" value="S_TKc"/>
    <property type="match status" value="1"/>
</dbReference>
<dbReference type="AlphaFoldDB" id="A0AAU9IX16"/>
<comment type="caution">
    <text evidence="17">The sequence shown here is derived from an EMBL/GenBank/DDBJ whole genome shotgun (WGS) entry which is preliminary data.</text>
</comment>
<dbReference type="GO" id="GO:0004693">
    <property type="term" value="F:cyclin-dependent protein serine/threonine kinase activity"/>
    <property type="evidence" value="ECO:0007669"/>
    <property type="project" value="UniProtKB-EC"/>
</dbReference>
<keyword evidence="5 14" id="KW-0547">Nucleotide-binding</keyword>
<evidence type="ECO:0000256" key="3">
    <source>
        <dbReference type="ARBA" id="ARBA00022527"/>
    </source>
</evidence>
<dbReference type="FunFam" id="3.30.200.20:FF:000049">
    <property type="entry name" value="cyclin-dependent kinase-like 1 isoform X1"/>
    <property type="match status" value="1"/>
</dbReference>
<evidence type="ECO:0000256" key="7">
    <source>
        <dbReference type="ARBA" id="ARBA00022840"/>
    </source>
</evidence>
<evidence type="ECO:0000256" key="13">
    <source>
        <dbReference type="ARBA" id="ARBA00048367"/>
    </source>
</evidence>
<dbReference type="EMBL" id="CAJZBQ010000024">
    <property type="protein sequence ID" value="CAG9320242.1"/>
    <property type="molecule type" value="Genomic_DNA"/>
</dbReference>
<accession>A0AAU9IX16</accession>
<dbReference type="EC" id="2.7.11.22" evidence="2"/>
<evidence type="ECO:0000256" key="10">
    <source>
        <dbReference type="ARBA" id="ARBA00041902"/>
    </source>
</evidence>
<dbReference type="InterPro" id="IPR050108">
    <property type="entry name" value="CDK"/>
</dbReference>
<evidence type="ECO:0000256" key="4">
    <source>
        <dbReference type="ARBA" id="ARBA00022679"/>
    </source>
</evidence>
<feature type="compositionally biased region" description="Basic and acidic residues" evidence="15">
    <location>
        <begin position="384"/>
        <end position="393"/>
    </location>
</feature>
<dbReference type="Gene3D" id="1.10.510.10">
    <property type="entry name" value="Transferase(Phosphotransferase) domain 1"/>
    <property type="match status" value="1"/>
</dbReference>
<evidence type="ECO:0000256" key="2">
    <source>
        <dbReference type="ARBA" id="ARBA00012425"/>
    </source>
</evidence>
<evidence type="ECO:0000313" key="18">
    <source>
        <dbReference type="Proteomes" id="UP001162131"/>
    </source>
</evidence>
<keyword evidence="6" id="KW-0418">Kinase</keyword>
<organism evidence="17 18">
    <name type="scientific">Blepharisma stoltei</name>
    <dbReference type="NCBI Taxonomy" id="1481888"/>
    <lineage>
        <taxon>Eukaryota</taxon>
        <taxon>Sar</taxon>
        <taxon>Alveolata</taxon>
        <taxon>Ciliophora</taxon>
        <taxon>Postciliodesmatophora</taxon>
        <taxon>Heterotrichea</taxon>
        <taxon>Heterotrichida</taxon>
        <taxon>Blepharismidae</taxon>
        <taxon>Blepharisma</taxon>
    </lineage>
</organism>
<reference evidence="17" key="1">
    <citation type="submission" date="2021-09" db="EMBL/GenBank/DDBJ databases">
        <authorList>
            <consortium name="AG Swart"/>
            <person name="Singh M."/>
            <person name="Singh A."/>
            <person name="Seah K."/>
            <person name="Emmerich C."/>
        </authorList>
    </citation>
    <scope>NUCLEOTIDE SEQUENCE</scope>
    <source>
        <strain evidence="17">ATCC30299</strain>
    </source>
</reference>
<dbReference type="SUPFAM" id="SSF56112">
    <property type="entry name" value="Protein kinase-like (PK-like)"/>
    <property type="match status" value="1"/>
</dbReference>
<dbReference type="PROSITE" id="PS00107">
    <property type="entry name" value="PROTEIN_KINASE_ATP"/>
    <property type="match status" value="1"/>
</dbReference>
<evidence type="ECO:0000256" key="6">
    <source>
        <dbReference type="ARBA" id="ARBA00022777"/>
    </source>
</evidence>
<evidence type="ECO:0000256" key="5">
    <source>
        <dbReference type="ARBA" id="ARBA00022741"/>
    </source>
</evidence>
<evidence type="ECO:0000256" key="15">
    <source>
        <dbReference type="SAM" id="MobiDB-lite"/>
    </source>
</evidence>
<dbReference type="InterPro" id="IPR017441">
    <property type="entry name" value="Protein_kinase_ATP_BS"/>
</dbReference>
<dbReference type="Pfam" id="PF00069">
    <property type="entry name" value="Pkinase"/>
    <property type="match status" value="1"/>
</dbReference>
<gene>
    <name evidence="17" type="ORF">BSTOLATCC_MIC25473</name>
</gene>
<dbReference type="PROSITE" id="PS50011">
    <property type="entry name" value="PROTEIN_KINASE_DOM"/>
    <property type="match status" value="1"/>
</dbReference>
<evidence type="ECO:0000256" key="11">
    <source>
        <dbReference type="ARBA" id="ARBA00042858"/>
    </source>
</evidence>
<comment type="catalytic activity">
    <reaction evidence="13">
        <text>L-seryl-[protein] + ATP = O-phospho-L-seryl-[protein] + ADP + H(+)</text>
        <dbReference type="Rhea" id="RHEA:17989"/>
        <dbReference type="Rhea" id="RHEA-COMP:9863"/>
        <dbReference type="Rhea" id="RHEA-COMP:11604"/>
        <dbReference type="ChEBI" id="CHEBI:15378"/>
        <dbReference type="ChEBI" id="CHEBI:29999"/>
        <dbReference type="ChEBI" id="CHEBI:30616"/>
        <dbReference type="ChEBI" id="CHEBI:83421"/>
        <dbReference type="ChEBI" id="CHEBI:456216"/>
        <dbReference type="EC" id="2.7.11.22"/>
    </reaction>
</comment>
<proteinExistence type="inferred from homology"/>
<evidence type="ECO:0000256" key="14">
    <source>
        <dbReference type="PROSITE-ProRule" id="PRU10141"/>
    </source>
</evidence>
<comment type="catalytic activity">
    <reaction evidence="12">
        <text>L-threonyl-[protein] + ATP = O-phospho-L-threonyl-[protein] + ADP + H(+)</text>
        <dbReference type="Rhea" id="RHEA:46608"/>
        <dbReference type="Rhea" id="RHEA-COMP:11060"/>
        <dbReference type="Rhea" id="RHEA-COMP:11605"/>
        <dbReference type="ChEBI" id="CHEBI:15378"/>
        <dbReference type="ChEBI" id="CHEBI:30013"/>
        <dbReference type="ChEBI" id="CHEBI:30616"/>
        <dbReference type="ChEBI" id="CHEBI:61977"/>
        <dbReference type="ChEBI" id="CHEBI:456216"/>
        <dbReference type="EC" id="2.7.11.22"/>
    </reaction>
</comment>
<dbReference type="GO" id="GO:0005524">
    <property type="term" value="F:ATP binding"/>
    <property type="evidence" value="ECO:0007669"/>
    <property type="project" value="UniProtKB-UniRule"/>
</dbReference>
<evidence type="ECO:0000313" key="17">
    <source>
        <dbReference type="EMBL" id="CAG9320242.1"/>
    </source>
</evidence>
<evidence type="ECO:0000256" key="12">
    <source>
        <dbReference type="ARBA" id="ARBA00047811"/>
    </source>
</evidence>
<dbReference type="PANTHER" id="PTHR24056:SF400">
    <property type="entry name" value="KINASE, PUTATIVE-RELATED"/>
    <property type="match status" value="1"/>
</dbReference>
<dbReference type="PROSITE" id="PS00108">
    <property type="entry name" value="PROTEIN_KINASE_ST"/>
    <property type="match status" value="1"/>
</dbReference>
<comment type="similarity">
    <text evidence="1">Belongs to the protein kinase superfamily. CMGC Ser/Thr protein kinase family. CDC2/CDKX subfamily.</text>
</comment>
<dbReference type="InterPro" id="IPR011009">
    <property type="entry name" value="Kinase-like_dom_sf"/>
</dbReference>
<dbReference type="InterPro" id="IPR008271">
    <property type="entry name" value="Ser/Thr_kinase_AS"/>
</dbReference>
<evidence type="ECO:0000256" key="8">
    <source>
        <dbReference type="ARBA" id="ARBA00038543"/>
    </source>
</evidence>
<feature type="domain" description="Protein kinase" evidence="16">
    <location>
        <begin position="4"/>
        <end position="288"/>
    </location>
</feature>
<dbReference type="GO" id="GO:0005634">
    <property type="term" value="C:nucleus"/>
    <property type="evidence" value="ECO:0007669"/>
    <property type="project" value="TreeGrafter"/>
</dbReference>
<dbReference type="InterPro" id="IPR000719">
    <property type="entry name" value="Prot_kinase_dom"/>
</dbReference>
<name>A0AAU9IX16_9CILI</name>
<keyword evidence="4" id="KW-0808">Transferase</keyword>
<protein>
    <recommendedName>
        <fullName evidence="9">Cyclin-dependent kinase 2 homolog</fullName>
        <ecNumber evidence="2">2.7.11.22</ecNumber>
    </recommendedName>
    <alternativeName>
        <fullName evidence="10">Cell division control protein 2 homolog</fullName>
    </alternativeName>
    <alternativeName>
        <fullName evidence="11">cdc2-related kinase 2</fullName>
    </alternativeName>
</protein>
<keyword evidence="18" id="KW-1185">Reference proteome</keyword>